<accession>B8HJ34</accession>
<geneLocation type="plasmid" evidence="1 2">
    <name>pACHL01</name>
</geneLocation>
<evidence type="ECO:0000313" key="2">
    <source>
        <dbReference type="Proteomes" id="UP000002505"/>
    </source>
</evidence>
<organism evidence="1 2">
    <name type="scientific">Pseudarthrobacter chlorophenolicus (strain ATCC 700700 / DSM 12829 / CIP 107037 / JCM 12360 / KCTC 9906 / NCIMB 13794 / A6)</name>
    <name type="common">Arthrobacter chlorophenolicus</name>
    <dbReference type="NCBI Taxonomy" id="452863"/>
    <lineage>
        <taxon>Bacteria</taxon>
        <taxon>Bacillati</taxon>
        <taxon>Actinomycetota</taxon>
        <taxon>Actinomycetes</taxon>
        <taxon>Micrococcales</taxon>
        <taxon>Micrococcaceae</taxon>
        <taxon>Pseudarthrobacter</taxon>
    </lineage>
</organism>
<dbReference type="KEGG" id="ach:Achl_4480"/>
<protein>
    <submittedName>
        <fullName evidence="1">Uncharacterized protein</fullName>
    </submittedName>
</protein>
<dbReference type="EMBL" id="CP001342">
    <property type="protein sequence ID" value="ACL42431.1"/>
    <property type="molecule type" value="Genomic_DNA"/>
</dbReference>
<evidence type="ECO:0000313" key="1">
    <source>
        <dbReference type="EMBL" id="ACL42431.1"/>
    </source>
</evidence>
<sequence>MAERSESELKELVLEGHEILKRIARDGGLTTYGEFNKALMDATGLPGFDLTTDLGRAEMGQLLGRIAIQDWALNPDFMLTSLVKHSAENGPGKGFFKLAEQEHFFDPAQRDELDFWQEQVGKAHDRYRRGRRSSHKP</sequence>
<dbReference type="AlphaFoldDB" id="B8HJ34"/>
<keyword evidence="1" id="KW-0614">Plasmid</keyword>
<dbReference type="RefSeq" id="WP_012623448.1">
    <property type="nucleotide sequence ID" value="NC_011879.1"/>
</dbReference>
<name>B8HJ34_PSECP</name>
<reference evidence="1" key="1">
    <citation type="submission" date="2009-01" db="EMBL/GenBank/DDBJ databases">
        <title>Complete sequence of plasmid1 of Arthrobacter chlorophenolicus A6.</title>
        <authorList>
            <consortium name="US DOE Joint Genome Institute"/>
            <person name="Lucas S."/>
            <person name="Copeland A."/>
            <person name="Lapidus A."/>
            <person name="Glavina del Rio T."/>
            <person name="Tice H."/>
            <person name="Bruce D."/>
            <person name="Goodwin L."/>
            <person name="Pitluck S."/>
            <person name="Goltsman E."/>
            <person name="Clum A."/>
            <person name="Larimer F."/>
            <person name="Land M."/>
            <person name="Hauser L."/>
            <person name="Kyrpides N."/>
            <person name="Mikhailova N."/>
            <person name="Jansson J."/>
            <person name="Richardson P."/>
        </authorList>
    </citation>
    <scope>NUCLEOTIDE SEQUENCE [LARGE SCALE GENOMIC DNA]</scope>
    <source>
        <strain evidence="1">A6</strain>
        <plasmid evidence="1">pACHL01</plasmid>
    </source>
</reference>
<dbReference type="OrthoDB" id="3622226at2"/>
<dbReference type="HOGENOM" id="CLU_155187_0_0_11"/>
<gene>
    <name evidence="1" type="ordered locus">Achl_4480</name>
</gene>
<dbReference type="Proteomes" id="UP000002505">
    <property type="component" value="Plasmid pACHL01"/>
</dbReference>
<keyword evidence="2" id="KW-1185">Reference proteome</keyword>
<proteinExistence type="predicted"/>